<dbReference type="Proteomes" id="UP000291072">
    <property type="component" value="Unassembled WGS sequence"/>
</dbReference>
<name>A0A4V2NI07_9MOLU</name>
<organism evidence="1 2">
    <name type="scientific">Mycoplasma todarodis</name>
    <dbReference type="NCBI Taxonomy" id="1937191"/>
    <lineage>
        <taxon>Bacteria</taxon>
        <taxon>Bacillati</taxon>
        <taxon>Mycoplasmatota</taxon>
        <taxon>Mollicutes</taxon>
        <taxon>Mycoplasmataceae</taxon>
        <taxon>Mycoplasma</taxon>
    </lineage>
</organism>
<evidence type="ECO:0000313" key="1">
    <source>
        <dbReference type="EMBL" id="TCG10998.1"/>
    </source>
</evidence>
<accession>A0A4V2NI07</accession>
<dbReference type="RefSeq" id="WP_131613493.1">
    <property type="nucleotide sequence ID" value="NZ_PSZP01000016.1"/>
</dbReference>
<dbReference type="EMBL" id="PSZP01000016">
    <property type="protein sequence ID" value="TCG10998.1"/>
    <property type="molecule type" value="Genomic_DNA"/>
</dbReference>
<gene>
    <name evidence="1" type="ORF">C4B25_02550</name>
</gene>
<sequence>MILRDIAKVRHIFTKRARKRNYRNDCRLLLNNTHLTKWNVVNNSSVYETVKTLRKFTTPQYETGYLMRRKKAFNTILFQQNYDVVLTDRHGKVLKLFIDVAPGYYSEYFPECYFVLWFPVGTIKYLELKELDIFQTRRILF</sequence>
<keyword evidence="2" id="KW-1185">Reference proteome</keyword>
<proteinExistence type="predicted"/>
<dbReference type="AlphaFoldDB" id="A0A4V2NI07"/>
<evidence type="ECO:0000313" key="2">
    <source>
        <dbReference type="Proteomes" id="UP000291072"/>
    </source>
</evidence>
<protein>
    <submittedName>
        <fullName evidence="1">Uncharacterized protein</fullName>
    </submittedName>
</protein>
<reference evidence="1 2" key="1">
    <citation type="submission" date="2018-02" db="EMBL/GenBank/DDBJ databases">
        <title>Mycoplasma marinum and Mycoplasma todarodis sp. nov., moderately halophilic and psychrotolerant mycoplasmas isolated from cephalopods.</title>
        <authorList>
            <person name="Viver T."/>
        </authorList>
    </citation>
    <scope>NUCLEOTIDE SEQUENCE [LARGE SCALE GENOMIC DNA]</scope>
    <source>
        <strain evidence="1 2">5H</strain>
    </source>
</reference>
<comment type="caution">
    <text evidence="1">The sequence shown here is derived from an EMBL/GenBank/DDBJ whole genome shotgun (WGS) entry which is preliminary data.</text>
</comment>
<dbReference type="OrthoDB" id="389136at2"/>